<comment type="caution">
    <text evidence="3">The sequence shown here is derived from an EMBL/GenBank/DDBJ whole genome shotgun (WGS) entry which is preliminary data.</text>
</comment>
<evidence type="ECO:0000256" key="1">
    <source>
        <dbReference type="SAM" id="MobiDB-lite"/>
    </source>
</evidence>
<protein>
    <recommendedName>
        <fullName evidence="2">Myb-like domain-containing protein</fullName>
    </recommendedName>
</protein>
<feature type="region of interest" description="Disordered" evidence="1">
    <location>
        <begin position="1"/>
        <end position="70"/>
    </location>
</feature>
<dbReference type="Gene3D" id="1.10.10.60">
    <property type="entry name" value="Homeodomain-like"/>
    <property type="match status" value="1"/>
</dbReference>
<dbReference type="Pfam" id="PF00249">
    <property type="entry name" value="Myb_DNA-binding"/>
    <property type="match status" value="1"/>
</dbReference>
<organism evidence="3 4">
    <name type="scientific">Papiliotrema laurentii</name>
    <name type="common">Cryptococcus laurentii</name>
    <dbReference type="NCBI Taxonomy" id="5418"/>
    <lineage>
        <taxon>Eukaryota</taxon>
        <taxon>Fungi</taxon>
        <taxon>Dikarya</taxon>
        <taxon>Basidiomycota</taxon>
        <taxon>Agaricomycotina</taxon>
        <taxon>Tremellomycetes</taxon>
        <taxon>Tremellales</taxon>
        <taxon>Rhynchogastremaceae</taxon>
        <taxon>Papiliotrema</taxon>
    </lineage>
</organism>
<sequence>MVKREHTSDLEEAEEDLLSPPPSDASLPKKSKSADSSSIYESKPTPPSRSNMAKVKSESGSPGKRKGAWSKDELQHLYAIMCPKRTGVKWDEVADQIPGRGVKACQHKWHRMQGKIVEAIGAMGE</sequence>
<dbReference type="CDD" id="cd00167">
    <property type="entry name" value="SANT"/>
    <property type="match status" value="1"/>
</dbReference>
<dbReference type="InterPro" id="IPR001005">
    <property type="entry name" value="SANT/Myb"/>
</dbReference>
<feature type="compositionally biased region" description="Low complexity" evidence="1">
    <location>
        <begin position="24"/>
        <end position="38"/>
    </location>
</feature>
<keyword evidence="4" id="KW-1185">Reference proteome</keyword>
<dbReference type="InterPro" id="IPR009057">
    <property type="entry name" value="Homeodomain-like_sf"/>
</dbReference>
<evidence type="ECO:0000259" key="2">
    <source>
        <dbReference type="PROSITE" id="PS50090"/>
    </source>
</evidence>
<name>A0AAD9FTS1_PAPLA</name>
<accession>A0AAD9FTS1</accession>
<feature type="domain" description="Myb-like" evidence="2">
    <location>
        <begin position="61"/>
        <end position="113"/>
    </location>
</feature>
<evidence type="ECO:0000313" key="4">
    <source>
        <dbReference type="Proteomes" id="UP001182556"/>
    </source>
</evidence>
<gene>
    <name evidence="3" type="ORF">DB88DRAFT_508286</name>
</gene>
<reference evidence="3" key="1">
    <citation type="submission" date="2023-02" db="EMBL/GenBank/DDBJ databases">
        <title>Identification and recombinant expression of a fungal hydrolase from Papiliotrema laurentii that hydrolyzes apple cutin and clears colloidal polyester polyurethane.</title>
        <authorList>
            <consortium name="DOE Joint Genome Institute"/>
            <person name="Roman V.A."/>
            <person name="Bojanowski C."/>
            <person name="Crable B.R."/>
            <person name="Wagner D.N."/>
            <person name="Hung C.S."/>
            <person name="Nadeau L.J."/>
            <person name="Schratz L."/>
            <person name="Haridas S."/>
            <person name="Pangilinan J."/>
            <person name="Lipzen A."/>
            <person name="Na H."/>
            <person name="Yan M."/>
            <person name="Ng V."/>
            <person name="Grigoriev I.V."/>
            <person name="Spatafora J.W."/>
            <person name="Barlow D."/>
            <person name="Biffinger J."/>
            <person name="Kelley-Loughnane N."/>
            <person name="Varaljay V.A."/>
            <person name="Crookes-Goodson W.J."/>
        </authorList>
    </citation>
    <scope>NUCLEOTIDE SEQUENCE</scope>
    <source>
        <strain evidence="3">5307AH</strain>
    </source>
</reference>
<dbReference type="AlphaFoldDB" id="A0AAD9FTS1"/>
<dbReference type="Proteomes" id="UP001182556">
    <property type="component" value="Unassembled WGS sequence"/>
</dbReference>
<proteinExistence type="predicted"/>
<dbReference type="PROSITE" id="PS50090">
    <property type="entry name" value="MYB_LIKE"/>
    <property type="match status" value="1"/>
</dbReference>
<dbReference type="SUPFAM" id="SSF46689">
    <property type="entry name" value="Homeodomain-like"/>
    <property type="match status" value="1"/>
</dbReference>
<evidence type="ECO:0000313" key="3">
    <source>
        <dbReference type="EMBL" id="KAK1926176.1"/>
    </source>
</evidence>
<dbReference type="EMBL" id="JAODAN010000002">
    <property type="protein sequence ID" value="KAK1926176.1"/>
    <property type="molecule type" value="Genomic_DNA"/>
</dbReference>